<reference evidence="1" key="1">
    <citation type="submission" date="2023-08" db="EMBL/GenBank/DDBJ databases">
        <authorList>
            <person name="Chen Y."/>
            <person name="Shah S."/>
            <person name="Dougan E. K."/>
            <person name="Thang M."/>
            <person name="Chan C."/>
        </authorList>
    </citation>
    <scope>NUCLEOTIDE SEQUENCE</scope>
</reference>
<dbReference type="EMBL" id="CAUJNA010000945">
    <property type="protein sequence ID" value="CAJ1382765.1"/>
    <property type="molecule type" value="Genomic_DNA"/>
</dbReference>
<dbReference type="Proteomes" id="UP001178507">
    <property type="component" value="Unassembled WGS sequence"/>
</dbReference>
<protein>
    <submittedName>
        <fullName evidence="1">Uncharacterized protein</fullName>
    </submittedName>
</protein>
<dbReference type="AlphaFoldDB" id="A0AA36I9T8"/>
<comment type="caution">
    <text evidence="1">The sequence shown here is derived from an EMBL/GenBank/DDBJ whole genome shotgun (WGS) entry which is preliminary data.</text>
</comment>
<evidence type="ECO:0000313" key="2">
    <source>
        <dbReference type="Proteomes" id="UP001178507"/>
    </source>
</evidence>
<name>A0AA36I9T8_9DINO</name>
<evidence type="ECO:0000313" key="1">
    <source>
        <dbReference type="EMBL" id="CAJ1382765.1"/>
    </source>
</evidence>
<accession>A0AA36I9T8</accession>
<organism evidence="1 2">
    <name type="scientific">Effrenium voratum</name>
    <dbReference type="NCBI Taxonomy" id="2562239"/>
    <lineage>
        <taxon>Eukaryota</taxon>
        <taxon>Sar</taxon>
        <taxon>Alveolata</taxon>
        <taxon>Dinophyceae</taxon>
        <taxon>Suessiales</taxon>
        <taxon>Symbiodiniaceae</taxon>
        <taxon>Effrenium</taxon>
    </lineage>
</organism>
<proteinExistence type="predicted"/>
<keyword evidence="2" id="KW-1185">Reference proteome</keyword>
<gene>
    <name evidence="1" type="ORF">EVOR1521_LOCUS10077</name>
</gene>
<sequence>MKPLENDHAGIKAIFALSSFNSRPWLQSMEKDMVRDYLAELENRKSVPQQVSSTVERIVEYKTVKDDFNFLSDRVLASEQYLNSLVSSELTTYNKGEWIALVRNRGRDLGLEV</sequence>